<organism evidence="1 2">
    <name type="scientific">Paenibacillus cisolokensis</name>
    <dbReference type="NCBI Taxonomy" id="1658519"/>
    <lineage>
        <taxon>Bacteria</taxon>
        <taxon>Bacillati</taxon>
        <taxon>Bacillota</taxon>
        <taxon>Bacilli</taxon>
        <taxon>Bacillales</taxon>
        <taxon>Paenibacillaceae</taxon>
        <taxon>Paenibacillus</taxon>
    </lineage>
</organism>
<dbReference type="Proteomes" id="UP000680304">
    <property type="component" value="Unassembled WGS sequence"/>
</dbReference>
<comment type="caution">
    <text evidence="1">The sequence shown here is derived from an EMBL/GenBank/DDBJ whole genome shotgun (WGS) entry which is preliminary data.</text>
</comment>
<proteinExistence type="predicted"/>
<reference evidence="1 2" key="1">
    <citation type="submission" date="2021-04" db="EMBL/GenBank/DDBJ databases">
        <title>Draft genome sequence of Paenibacillus cisolokensis, LC2-13A.</title>
        <authorList>
            <person name="Uke A."/>
            <person name="Chhe C."/>
            <person name="Baramee S."/>
            <person name="Kosugi A."/>
        </authorList>
    </citation>
    <scope>NUCLEOTIDE SEQUENCE [LARGE SCALE GENOMIC DNA]</scope>
    <source>
        <strain evidence="1 2">LC2-13A</strain>
    </source>
</reference>
<name>A0ABQ4N3Q1_9BACL</name>
<keyword evidence="2" id="KW-1185">Reference proteome</keyword>
<gene>
    <name evidence="1" type="ORF">PACILC2_13960</name>
</gene>
<sequence>MDVLIRIDHTEENYAFTSDEHFQTVWESIKNKLNEQNRYIAQVSFNGEVQSADFEAMMLSRYKEIREIEIISVSEAQLIDDTLKDVQSFSGKIVNACDSIGSLFYGDISAEQWNMASSLLEAVEWVIQSLSGAANLLSKYPEETDYVAFVEDAVRSLKHNLADLGKALESEDYLSVGDIMKYELADTFKKLGASILTNR</sequence>
<accession>A0ABQ4N3Q1</accession>
<evidence type="ECO:0000313" key="2">
    <source>
        <dbReference type="Proteomes" id="UP000680304"/>
    </source>
</evidence>
<evidence type="ECO:0000313" key="1">
    <source>
        <dbReference type="EMBL" id="GIQ62828.1"/>
    </source>
</evidence>
<dbReference type="EMBL" id="BOVJ01000043">
    <property type="protein sequence ID" value="GIQ62828.1"/>
    <property type="molecule type" value="Genomic_DNA"/>
</dbReference>
<protein>
    <submittedName>
        <fullName evidence="1">Uncharacterized protein</fullName>
    </submittedName>
</protein>